<protein>
    <recommendedName>
        <fullName evidence="3">DUF3396 domain-containing protein</fullName>
    </recommendedName>
</protein>
<name>A0A2A6LR94_RHIFR</name>
<proteinExistence type="predicted"/>
<dbReference type="Pfam" id="PF11876">
    <property type="entry name" value="TsiV"/>
    <property type="match status" value="1"/>
</dbReference>
<gene>
    <name evidence="1" type="ORF">CO661_25875</name>
</gene>
<reference evidence="1 2" key="1">
    <citation type="submission" date="2017-09" db="EMBL/GenBank/DDBJ databases">
        <title>Comparative genomics of rhizobia isolated from Phaseolus vulgaris in China.</title>
        <authorList>
            <person name="Tong W."/>
        </authorList>
    </citation>
    <scope>NUCLEOTIDE SEQUENCE [LARGE SCALE GENOMIC DNA]</scope>
    <source>
        <strain evidence="1 2">PCH1</strain>
    </source>
</reference>
<dbReference type="EMBL" id="NWTC01000025">
    <property type="protein sequence ID" value="PDT45071.1"/>
    <property type="molecule type" value="Genomic_DNA"/>
</dbReference>
<accession>A0A2A6LR94</accession>
<organism evidence="1 2">
    <name type="scientific">Rhizobium fredii</name>
    <name type="common">Sinorhizobium fredii</name>
    <dbReference type="NCBI Taxonomy" id="380"/>
    <lineage>
        <taxon>Bacteria</taxon>
        <taxon>Pseudomonadati</taxon>
        <taxon>Pseudomonadota</taxon>
        <taxon>Alphaproteobacteria</taxon>
        <taxon>Hyphomicrobiales</taxon>
        <taxon>Rhizobiaceae</taxon>
        <taxon>Sinorhizobium/Ensifer group</taxon>
        <taxon>Sinorhizobium</taxon>
    </lineage>
</organism>
<comment type="caution">
    <text evidence="1">The sequence shown here is derived from an EMBL/GenBank/DDBJ whole genome shotgun (WGS) entry which is preliminary data.</text>
</comment>
<evidence type="ECO:0008006" key="3">
    <source>
        <dbReference type="Google" id="ProtNLM"/>
    </source>
</evidence>
<evidence type="ECO:0000313" key="2">
    <source>
        <dbReference type="Proteomes" id="UP000220353"/>
    </source>
</evidence>
<dbReference type="AlphaFoldDB" id="A0A2A6LR94"/>
<dbReference type="InterPro" id="IPR021815">
    <property type="entry name" value="TsiV"/>
</dbReference>
<dbReference type="RefSeq" id="WP_097587579.1">
    <property type="nucleotide sequence ID" value="NZ_NWTC01000025.1"/>
</dbReference>
<sequence length="268" mass="30551">MQYPLDLKLDPEDIEHRGILRDDDVRLIRSRVGILLSIYFADGWSQEKREALITCLGDYLSFFSSEVTHFQVDDEPKMRAYKEGGVPDEYRCLLDLPETDSLFVYLKQADTAEPWDPSRLMFMGFGHRKSKVWPSSGIEVHFSPRFVFENTDRFVGLVRNWSQRLEAVHGSCGLGVLSDPGSENSADAYYYPWLMQYPALEYDAMGSFWTETQNGGSELPRSSNWLTILGNANVERLGGLEAIRAFFARLPHAISELPPAAALSRIRR</sequence>
<dbReference type="Proteomes" id="UP000220353">
    <property type="component" value="Unassembled WGS sequence"/>
</dbReference>
<evidence type="ECO:0000313" key="1">
    <source>
        <dbReference type="EMBL" id="PDT45071.1"/>
    </source>
</evidence>